<accession>A0A150F9W9</accession>
<comment type="caution">
    <text evidence="1">The sequence shown here is derived from an EMBL/GenBank/DDBJ whole genome shotgun (WGS) entry which is preliminary data.</text>
</comment>
<sequence>MYWHPQVFYNYSRQLDRMNKNKIEQLRRIMEQQLAATNEILTHVQRHDQLLTMLYSRQFGAYPPSYGEKRDNQ</sequence>
<dbReference type="OrthoDB" id="9906050at2"/>
<keyword evidence="2" id="KW-1185">Reference proteome</keyword>
<gene>
    <name evidence="1" type="ORF">AXI58_12450</name>
</gene>
<evidence type="ECO:0000313" key="1">
    <source>
        <dbReference type="EMBL" id="KXZ21905.1"/>
    </source>
</evidence>
<dbReference type="Proteomes" id="UP000075430">
    <property type="component" value="Unassembled WGS sequence"/>
</dbReference>
<evidence type="ECO:0000313" key="2">
    <source>
        <dbReference type="Proteomes" id="UP000075430"/>
    </source>
</evidence>
<dbReference type="EMBL" id="LSBA01000006">
    <property type="protein sequence ID" value="KXZ21905.1"/>
    <property type="molecule type" value="Genomic_DNA"/>
</dbReference>
<name>A0A150F9W9_9BACI</name>
<proteinExistence type="predicted"/>
<dbReference type="AlphaFoldDB" id="A0A150F9W9"/>
<protein>
    <submittedName>
        <fullName evidence="1">Uncharacterized protein</fullName>
    </submittedName>
</protein>
<reference evidence="2" key="1">
    <citation type="submission" date="2016-02" db="EMBL/GenBank/DDBJ databases">
        <authorList>
            <person name="Dunlap C."/>
        </authorList>
    </citation>
    <scope>NUCLEOTIDE SEQUENCE [LARGE SCALE GENOMIC DNA]</scope>
    <source>
        <strain evidence="2">NRRL B-41092</strain>
    </source>
</reference>
<organism evidence="1 2">
    <name type="scientific">Bacillus nakamurai</name>
    <dbReference type="NCBI Taxonomy" id="1793963"/>
    <lineage>
        <taxon>Bacteria</taxon>
        <taxon>Bacillati</taxon>
        <taxon>Bacillota</taxon>
        <taxon>Bacilli</taxon>
        <taxon>Bacillales</taxon>
        <taxon>Bacillaceae</taxon>
        <taxon>Bacillus</taxon>
    </lineage>
</organism>